<dbReference type="AlphaFoldDB" id="I3CJX5"/>
<dbReference type="SUPFAM" id="SSF52833">
    <property type="entry name" value="Thioredoxin-like"/>
    <property type="match status" value="1"/>
</dbReference>
<organism evidence="2 3">
    <name type="scientific">Beggiatoa alba B18LD</name>
    <dbReference type="NCBI Taxonomy" id="395493"/>
    <lineage>
        <taxon>Bacteria</taxon>
        <taxon>Pseudomonadati</taxon>
        <taxon>Pseudomonadota</taxon>
        <taxon>Gammaproteobacteria</taxon>
        <taxon>Thiotrichales</taxon>
        <taxon>Thiotrichaceae</taxon>
        <taxon>Beggiatoa</taxon>
    </lineage>
</organism>
<evidence type="ECO:0000313" key="2">
    <source>
        <dbReference type="EMBL" id="EIJ43918.1"/>
    </source>
</evidence>
<gene>
    <name evidence="2" type="ORF">BegalDRAFT_3093</name>
</gene>
<keyword evidence="3" id="KW-1185">Reference proteome</keyword>
<dbReference type="PANTHER" id="PTHR36450">
    <property type="entry name" value="THIOREDOXIN"/>
    <property type="match status" value="1"/>
</dbReference>
<dbReference type="InterPro" id="IPR036249">
    <property type="entry name" value="Thioredoxin-like_sf"/>
</dbReference>
<dbReference type="NCBIfam" id="TIGR00412">
    <property type="entry name" value="redox_disulf_2"/>
    <property type="match status" value="1"/>
</dbReference>
<dbReference type="STRING" id="395493.BegalDRAFT_3093"/>
<dbReference type="eggNOG" id="COG0526">
    <property type="taxonomic scope" value="Bacteria"/>
</dbReference>
<sequence length="81" mass="8953">MYEFIVYGPGCANCSNTENLIRQVLTAQNLPFTLKKVTDYQEMAIAGVLSTPTVTLNGKVMTKKAKVPTEEEVNTWLKSLA</sequence>
<dbReference type="HOGENOM" id="CLU_090389_18_1_6"/>
<proteinExistence type="predicted"/>
<evidence type="ECO:0000313" key="3">
    <source>
        <dbReference type="Proteomes" id="UP000005744"/>
    </source>
</evidence>
<dbReference type="InterPro" id="IPR012336">
    <property type="entry name" value="Thioredoxin-like_fold"/>
</dbReference>
<name>I3CJX5_9GAMM</name>
<dbReference type="Gene3D" id="3.40.30.10">
    <property type="entry name" value="Glutaredoxin"/>
    <property type="match status" value="1"/>
</dbReference>
<protein>
    <recommendedName>
        <fullName evidence="1">Thioredoxin-like fold domain-containing protein</fullName>
    </recommendedName>
</protein>
<dbReference type="InterPro" id="IPR005243">
    <property type="entry name" value="THIRX-like_proc"/>
</dbReference>
<dbReference type="Pfam" id="PF13192">
    <property type="entry name" value="Thioredoxin_3"/>
    <property type="match status" value="1"/>
</dbReference>
<evidence type="ECO:0000259" key="1">
    <source>
        <dbReference type="Pfam" id="PF13192"/>
    </source>
</evidence>
<feature type="domain" description="Thioredoxin-like fold" evidence="1">
    <location>
        <begin position="5"/>
        <end position="78"/>
    </location>
</feature>
<dbReference type="Proteomes" id="UP000005744">
    <property type="component" value="Unassembled WGS sequence"/>
</dbReference>
<reference evidence="2 3" key="1">
    <citation type="submission" date="2011-11" db="EMBL/GenBank/DDBJ databases">
        <title>Improved High-Quality Draft sequence of Beggiatoa alba B18lD.</title>
        <authorList>
            <consortium name="US DOE Joint Genome Institute"/>
            <person name="Lucas S."/>
            <person name="Han J."/>
            <person name="Lapidus A."/>
            <person name="Cheng J.-F."/>
            <person name="Goodwin L."/>
            <person name="Pitluck S."/>
            <person name="Peters L."/>
            <person name="Mikhailova N."/>
            <person name="Held B."/>
            <person name="Detter J.C."/>
            <person name="Han C."/>
            <person name="Tapia R."/>
            <person name="Land M."/>
            <person name="Hauser L."/>
            <person name="Kyrpides N."/>
            <person name="Ivanova N."/>
            <person name="Pagani I."/>
            <person name="Samuel K."/>
            <person name="Teske A."/>
            <person name="Mueller J."/>
            <person name="Woyke T."/>
        </authorList>
    </citation>
    <scope>NUCLEOTIDE SEQUENCE [LARGE SCALE GENOMIC DNA]</scope>
    <source>
        <strain evidence="2 3">B18LD</strain>
    </source>
</reference>
<dbReference type="EMBL" id="JH600070">
    <property type="protein sequence ID" value="EIJ43918.1"/>
    <property type="molecule type" value="Genomic_DNA"/>
</dbReference>
<accession>I3CJX5</accession>
<dbReference type="PANTHER" id="PTHR36450:SF1">
    <property type="entry name" value="THIOREDOXIN"/>
    <property type="match status" value="1"/>
</dbReference>